<dbReference type="GO" id="GO:0004650">
    <property type="term" value="F:polygalacturonase activity"/>
    <property type="evidence" value="ECO:0007669"/>
    <property type="project" value="UniProtKB-EC"/>
</dbReference>
<dbReference type="EMBL" id="MTKT01002214">
    <property type="protein sequence ID" value="OWM81433.1"/>
    <property type="molecule type" value="Genomic_DNA"/>
</dbReference>
<protein>
    <recommendedName>
        <fullName evidence="3">endo-polygalacturonase</fullName>
        <ecNumber evidence="3">3.2.1.15</ecNumber>
    </recommendedName>
</protein>
<dbReference type="EC" id="3.2.1.15" evidence="3"/>
<evidence type="ECO:0000256" key="2">
    <source>
        <dbReference type="ARBA" id="ARBA00008834"/>
    </source>
</evidence>
<dbReference type="InterPro" id="IPR006626">
    <property type="entry name" value="PbH1"/>
</dbReference>
<evidence type="ECO:0000256" key="7">
    <source>
        <dbReference type="ARBA" id="ARBA00022737"/>
    </source>
</evidence>
<dbReference type="GO" id="GO:0005975">
    <property type="term" value="P:carbohydrate metabolic process"/>
    <property type="evidence" value="ECO:0007669"/>
    <property type="project" value="InterPro"/>
</dbReference>
<evidence type="ECO:0000256" key="3">
    <source>
        <dbReference type="ARBA" id="ARBA00012736"/>
    </source>
</evidence>
<dbReference type="InterPro" id="IPR013149">
    <property type="entry name" value="ADH-like_C"/>
</dbReference>
<evidence type="ECO:0000256" key="12">
    <source>
        <dbReference type="PROSITE-ProRule" id="PRU10052"/>
    </source>
</evidence>
<keyword evidence="7" id="KW-0677">Repeat</keyword>
<dbReference type="SUPFAM" id="SSF50129">
    <property type="entry name" value="GroES-like"/>
    <property type="match status" value="1"/>
</dbReference>
<evidence type="ECO:0000256" key="10">
    <source>
        <dbReference type="ARBA" id="ARBA00023316"/>
    </source>
</evidence>
<evidence type="ECO:0000256" key="5">
    <source>
        <dbReference type="ARBA" id="ARBA00022525"/>
    </source>
</evidence>
<dbReference type="Gene3D" id="3.40.50.720">
    <property type="entry name" value="NAD(P)-binding Rossmann-like Domain"/>
    <property type="match status" value="1"/>
</dbReference>
<dbReference type="InterPro" id="IPR011050">
    <property type="entry name" value="Pectin_lyase_fold/virulence"/>
</dbReference>
<comment type="similarity">
    <text evidence="2 13">Belongs to the glycosyl hydrolase 28 family.</text>
</comment>
<dbReference type="InterPro" id="IPR012334">
    <property type="entry name" value="Pectin_lyas_fold"/>
</dbReference>
<dbReference type="Pfam" id="PF00295">
    <property type="entry name" value="Glyco_hydro_28"/>
    <property type="match status" value="1"/>
</dbReference>
<feature type="active site" evidence="12">
    <location>
        <position position="264"/>
    </location>
</feature>
<keyword evidence="4" id="KW-0134">Cell wall</keyword>
<evidence type="ECO:0000256" key="1">
    <source>
        <dbReference type="ARBA" id="ARBA00004191"/>
    </source>
</evidence>
<proteinExistence type="inferred from homology"/>
<evidence type="ECO:0000259" key="14">
    <source>
        <dbReference type="Pfam" id="PF00107"/>
    </source>
</evidence>
<organism evidence="15 16">
    <name type="scientific">Punica granatum</name>
    <name type="common">Pomegranate</name>
    <dbReference type="NCBI Taxonomy" id="22663"/>
    <lineage>
        <taxon>Eukaryota</taxon>
        <taxon>Viridiplantae</taxon>
        <taxon>Streptophyta</taxon>
        <taxon>Embryophyta</taxon>
        <taxon>Tracheophyta</taxon>
        <taxon>Spermatophyta</taxon>
        <taxon>Magnoliopsida</taxon>
        <taxon>eudicotyledons</taxon>
        <taxon>Gunneridae</taxon>
        <taxon>Pentapetalae</taxon>
        <taxon>rosids</taxon>
        <taxon>malvids</taxon>
        <taxon>Myrtales</taxon>
        <taxon>Lythraceae</taxon>
        <taxon>Punica</taxon>
    </lineage>
</organism>
<comment type="catalytic activity">
    <reaction evidence="11">
        <text>(1,4-alpha-D-galacturonosyl)n+m + H2O = (1,4-alpha-D-galacturonosyl)n + (1,4-alpha-D-galacturonosyl)m.</text>
        <dbReference type="EC" id="3.2.1.15"/>
    </reaction>
</comment>
<dbReference type="InterPro" id="IPR036291">
    <property type="entry name" value="NAD(P)-bd_dom_sf"/>
</dbReference>
<gene>
    <name evidence="15" type="ORF">CDL15_Pgr007471</name>
</gene>
<dbReference type="PROSITE" id="PS00502">
    <property type="entry name" value="POLYGALACTURONASE"/>
    <property type="match status" value="1"/>
</dbReference>
<evidence type="ECO:0000256" key="4">
    <source>
        <dbReference type="ARBA" id="ARBA00022512"/>
    </source>
</evidence>
<keyword evidence="9 13" id="KW-0326">Glycosidase</keyword>
<keyword evidence="6" id="KW-0732">Signal</keyword>
<evidence type="ECO:0000256" key="8">
    <source>
        <dbReference type="ARBA" id="ARBA00022801"/>
    </source>
</evidence>
<keyword evidence="10" id="KW-0961">Cell wall biogenesis/degradation</keyword>
<evidence type="ECO:0000256" key="11">
    <source>
        <dbReference type="ARBA" id="ARBA00034074"/>
    </source>
</evidence>
<evidence type="ECO:0000256" key="9">
    <source>
        <dbReference type="ARBA" id="ARBA00023295"/>
    </source>
</evidence>
<comment type="subcellular location">
    <subcellularLocation>
        <location evidence="1">Secreted</location>
        <location evidence="1">Cell wall</location>
    </subcellularLocation>
</comment>
<keyword evidence="5" id="KW-0964">Secreted</keyword>
<dbReference type="SMART" id="SM00710">
    <property type="entry name" value="PbH1"/>
    <property type="match status" value="6"/>
</dbReference>
<reference evidence="16" key="1">
    <citation type="journal article" date="2017" name="Plant J.">
        <title>The pomegranate (Punica granatum L.) genome and the genomics of punicalagin biosynthesis.</title>
        <authorList>
            <person name="Qin G."/>
            <person name="Xu C."/>
            <person name="Ming R."/>
            <person name="Tang H."/>
            <person name="Guyot R."/>
            <person name="Kramer E.M."/>
            <person name="Hu Y."/>
            <person name="Yi X."/>
            <person name="Qi Y."/>
            <person name="Xu X."/>
            <person name="Gao Z."/>
            <person name="Pan H."/>
            <person name="Jian J."/>
            <person name="Tian Y."/>
            <person name="Yue Z."/>
            <person name="Xu Y."/>
        </authorList>
    </citation>
    <scope>NUCLEOTIDE SEQUENCE [LARGE SCALE GENOMIC DNA]</scope>
    <source>
        <strain evidence="16">cv. Dabenzi</strain>
    </source>
</reference>
<dbReference type="InterPro" id="IPR011032">
    <property type="entry name" value="GroES-like_sf"/>
</dbReference>
<sequence>MPWHLRRNNLSLENPGRILEAHGTLALFCVSALFSCSISSAGTSKNSTRFSVCEYGAVGDGITNDTEAFHDAWNATCSSEEENPIIIVPENNTFLVHQVKFGGPCKAKNITFMILGNIIAPDSPKSWSRLDPNQWLVFSQVEQLHVTGFGTIDGRGQVWWKQSCRYHPDLAMKFISCNASGVTNVNLVNSSQTHMLISGCHYFHVDNLLIEAPGDSPNTDGIHIQFSEDITITNTMIRTGDDCVSVGDYTSNINISSLICGPGHGVSIGSLGRSGNAVEVENIHVRKVYFEHTTNGARIKTWQVGTGYVRGVTFEDIKFDSVENPIIIDQYYCKSRGACEEKQTGVHISNVTYSDLSGTSSTDVAISLNCSRSVACKGIVLKSVNLTSTIPGSRVTSNCINAYGNVTGEVQPKPSLLDIEAYGVAKVLATGNPEFEKGDLVIGVITWGEYSKIPSGRMIRKLDPMGSSLSYQVGALGFSGLTAYAGLLEISKPKKGDKVFVSTAAGSVGNFVGQYAKLFGCYVVGCAGSNTKVKLQKEKLGFDEAFNYREETDLKSTLKRFNVNSRLVHAYLAKFGFCDHPYVISALIELYCMTGNLETAWKYKWRCGNVAIVD</sequence>
<feature type="domain" description="Alcohol dehydrogenase-like C-terminal" evidence="14">
    <location>
        <begin position="508"/>
        <end position="560"/>
    </location>
</feature>
<dbReference type="PANTHER" id="PTHR31375">
    <property type="match status" value="1"/>
</dbReference>
<name>A0A218X912_PUNGR</name>
<keyword evidence="8 13" id="KW-0378">Hydrolase</keyword>
<evidence type="ECO:0000256" key="13">
    <source>
        <dbReference type="RuleBase" id="RU361169"/>
    </source>
</evidence>
<dbReference type="InterPro" id="IPR000743">
    <property type="entry name" value="Glyco_hydro_28"/>
</dbReference>
<dbReference type="SUPFAM" id="SSF51126">
    <property type="entry name" value="Pectin lyase-like"/>
    <property type="match status" value="1"/>
</dbReference>
<evidence type="ECO:0000256" key="6">
    <source>
        <dbReference type="ARBA" id="ARBA00022729"/>
    </source>
</evidence>
<dbReference type="SUPFAM" id="SSF51735">
    <property type="entry name" value="NAD(P)-binding Rossmann-fold domains"/>
    <property type="match status" value="1"/>
</dbReference>
<dbReference type="GO" id="GO:0071555">
    <property type="term" value="P:cell wall organization"/>
    <property type="evidence" value="ECO:0007669"/>
    <property type="project" value="UniProtKB-KW"/>
</dbReference>
<dbReference type="Gene3D" id="2.160.20.10">
    <property type="entry name" value="Single-stranded right-handed beta-helix, Pectin lyase-like"/>
    <property type="match status" value="1"/>
</dbReference>
<comment type="caution">
    <text evidence="15">The sequence shown here is derived from an EMBL/GenBank/DDBJ whole genome shotgun (WGS) entry which is preliminary data.</text>
</comment>
<evidence type="ECO:0000313" key="15">
    <source>
        <dbReference type="EMBL" id="OWM81433.1"/>
    </source>
</evidence>
<dbReference type="Pfam" id="PF00107">
    <property type="entry name" value="ADH_zinc_N"/>
    <property type="match status" value="1"/>
</dbReference>
<accession>A0A218X912</accession>
<dbReference type="FunFam" id="2.160.20.10:FF:000032">
    <property type="entry name" value="Pectin lyase-like superfamily protein"/>
    <property type="match status" value="1"/>
</dbReference>
<dbReference type="AlphaFoldDB" id="A0A218X912"/>
<evidence type="ECO:0000313" key="16">
    <source>
        <dbReference type="Proteomes" id="UP000197138"/>
    </source>
</evidence>
<dbReference type="Gene3D" id="3.90.180.10">
    <property type="entry name" value="Medium-chain alcohol dehydrogenases, catalytic domain"/>
    <property type="match status" value="1"/>
</dbReference>
<dbReference type="Proteomes" id="UP000197138">
    <property type="component" value="Unassembled WGS sequence"/>
</dbReference>